<name>A0A813YQR6_9BILA</name>
<evidence type="ECO:0000313" key="3">
    <source>
        <dbReference type="Proteomes" id="UP000663879"/>
    </source>
</evidence>
<protein>
    <recommendedName>
        <fullName evidence="1">CULT domain-containing protein</fullName>
    </recommendedName>
</protein>
<dbReference type="InterPro" id="IPR034750">
    <property type="entry name" value="CULT"/>
</dbReference>
<dbReference type="PROSITE" id="PS51788">
    <property type="entry name" value="CULT"/>
    <property type="match status" value="1"/>
</dbReference>
<reference evidence="2" key="1">
    <citation type="submission" date="2021-02" db="EMBL/GenBank/DDBJ databases">
        <authorList>
            <person name="Nowell W R."/>
        </authorList>
    </citation>
    <scope>NUCLEOTIDE SEQUENCE</scope>
    <source>
        <strain evidence="2">Ploen Becks lab</strain>
    </source>
</reference>
<dbReference type="Proteomes" id="UP000663879">
    <property type="component" value="Unassembled WGS sequence"/>
</dbReference>
<comment type="caution">
    <text evidence="2">The sequence shown here is derived from an EMBL/GenBank/DDBJ whole genome shotgun (WGS) entry which is preliminary data.</text>
</comment>
<feature type="domain" description="CULT" evidence="1">
    <location>
        <begin position="23"/>
        <end position="159"/>
    </location>
</feature>
<dbReference type="EMBL" id="CAJNOC010001742">
    <property type="protein sequence ID" value="CAF0887719.1"/>
    <property type="molecule type" value="Genomic_DNA"/>
</dbReference>
<evidence type="ECO:0000313" key="2">
    <source>
        <dbReference type="EMBL" id="CAF0887719.1"/>
    </source>
</evidence>
<proteinExistence type="predicted"/>
<dbReference type="AlphaFoldDB" id="A0A813YQR6"/>
<gene>
    <name evidence="2" type="ORF">OXX778_LOCUS10747</name>
</gene>
<keyword evidence="3" id="KW-1185">Reference proteome</keyword>
<evidence type="ECO:0000259" key="1">
    <source>
        <dbReference type="PROSITE" id="PS51788"/>
    </source>
</evidence>
<dbReference type="CDD" id="cd15777">
    <property type="entry name" value="CRBN_C_like"/>
    <property type="match status" value="1"/>
</dbReference>
<dbReference type="Gene3D" id="2.170.150.20">
    <property type="entry name" value="Peptide methionine sulfoxide reductase"/>
    <property type="match status" value="1"/>
</dbReference>
<accession>A0A813YQR6</accession>
<dbReference type="OrthoDB" id="5778218at2759"/>
<sequence>MLKPILGLYLYFFVKVITDNLITSNLLCKSCGNQLTSLKYLINKPSPLALKSWNTSIFHSKSKYTHSLNQSIQHKENLALIQLLENPQGSHFELITVNKANVHFLNNTKSIADTWFPNFKWTICLCPHCFIHIGWYFESIFDTNDFFFRILVKNLFDEDYEDNLIIEPKFKLY</sequence>
<organism evidence="2 3">
    <name type="scientific">Brachionus calyciflorus</name>
    <dbReference type="NCBI Taxonomy" id="104777"/>
    <lineage>
        <taxon>Eukaryota</taxon>
        <taxon>Metazoa</taxon>
        <taxon>Spiralia</taxon>
        <taxon>Gnathifera</taxon>
        <taxon>Rotifera</taxon>
        <taxon>Eurotatoria</taxon>
        <taxon>Monogononta</taxon>
        <taxon>Pseudotrocha</taxon>
        <taxon>Ploima</taxon>
        <taxon>Brachionidae</taxon>
        <taxon>Brachionus</taxon>
    </lineage>
</organism>